<evidence type="ECO:0000313" key="2">
    <source>
        <dbReference type="Proteomes" id="UP000322362"/>
    </source>
</evidence>
<dbReference type="AlphaFoldDB" id="A0A5D4H428"/>
<organism evidence="1 2">
    <name type="scientific">Sphingobacterium phlebotomi</name>
    <dbReference type="NCBI Taxonomy" id="2605433"/>
    <lineage>
        <taxon>Bacteria</taxon>
        <taxon>Pseudomonadati</taxon>
        <taxon>Bacteroidota</taxon>
        <taxon>Sphingobacteriia</taxon>
        <taxon>Sphingobacteriales</taxon>
        <taxon>Sphingobacteriaceae</taxon>
        <taxon>Sphingobacterium</taxon>
    </lineage>
</organism>
<comment type="caution">
    <text evidence="1">The sequence shown here is derived from an EMBL/GenBank/DDBJ whole genome shotgun (WGS) entry which is preliminary data.</text>
</comment>
<dbReference type="Proteomes" id="UP000322362">
    <property type="component" value="Unassembled WGS sequence"/>
</dbReference>
<dbReference type="EMBL" id="VTAV01000007">
    <property type="protein sequence ID" value="TYR35791.1"/>
    <property type="molecule type" value="Genomic_DNA"/>
</dbReference>
<dbReference type="RefSeq" id="WP_148919458.1">
    <property type="nucleotide sequence ID" value="NZ_VTAV01000007.1"/>
</dbReference>
<accession>A0A5D4H428</accession>
<gene>
    <name evidence="1" type="ORF">FXV77_11980</name>
</gene>
<proteinExistence type="predicted"/>
<sequence length="86" mass="9892">MRFVQLTHEVLSELKAQGYTALHSPSLLVNDNPTWVPVKVDLGELFDLDNEMLERISRPAHKQHFLVIDDALQNIREEDLIGSVWV</sequence>
<reference evidence="1 2" key="1">
    <citation type="submission" date="2019-08" db="EMBL/GenBank/DDBJ databases">
        <title>Phlebobacter frassis gen. nov. sp. nov., a new member of family Sphingobacteriaceae isolated from sand fly rearing media.</title>
        <authorList>
            <person name="Kakumanu M.L."/>
            <person name="Marayati B.F."/>
            <person name="Wada-Katsumata A."/>
            <person name="Wasserberg G."/>
            <person name="Schal C."/>
            <person name="Apperson C.S."/>
            <person name="Ponnusamy L."/>
        </authorList>
    </citation>
    <scope>NUCLEOTIDE SEQUENCE [LARGE SCALE GENOMIC DNA]</scope>
    <source>
        <strain evidence="1 2">SSI9</strain>
    </source>
</reference>
<name>A0A5D4H428_9SPHI</name>
<evidence type="ECO:0000313" key="1">
    <source>
        <dbReference type="EMBL" id="TYR35791.1"/>
    </source>
</evidence>
<keyword evidence="2" id="KW-1185">Reference proteome</keyword>
<protein>
    <submittedName>
        <fullName evidence="1">Uncharacterized protein</fullName>
    </submittedName>
</protein>